<comment type="similarity">
    <text evidence="2 10">Belongs to the ABC-4 integral membrane protein family. FtsX subfamily.</text>
</comment>
<comment type="subcellular location">
    <subcellularLocation>
        <location evidence="1">Cell membrane</location>
        <topology evidence="1">Multi-pass membrane protein</topology>
    </subcellularLocation>
</comment>
<dbReference type="Proteomes" id="UP000247973">
    <property type="component" value="Unassembled WGS sequence"/>
</dbReference>
<dbReference type="GO" id="GO:0005886">
    <property type="term" value="C:plasma membrane"/>
    <property type="evidence" value="ECO:0007669"/>
    <property type="project" value="UniProtKB-SubCell"/>
</dbReference>
<keyword evidence="8 10" id="KW-0472">Membrane</keyword>
<feature type="transmembrane region" description="Helical" evidence="11">
    <location>
        <begin position="162"/>
        <end position="181"/>
    </location>
</feature>
<evidence type="ECO:0000313" key="15">
    <source>
        <dbReference type="Proteomes" id="UP000247973"/>
    </source>
</evidence>
<reference evidence="14 15" key="1">
    <citation type="submission" date="2018-03" db="EMBL/GenBank/DDBJ databases">
        <title>Genomic Encyclopedia of Archaeal and Bacterial Type Strains, Phase II (KMG-II): from individual species to whole genera.</title>
        <authorList>
            <person name="Goeker M."/>
        </authorList>
    </citation>
    <scope>NUCLEOTIDE SEQUENCE [LARGE SCALE GENOMIC DNA]</scope>
    <source>
        <strain evidence="14 15">DSM 100214</strain>
    </source>
</reference>
<feature type="transmembrane region" description="Helical" evidence="11">
    <location>
        <begin position="12"/>
        <end position="38"/>
    </location>
</feature>
<dbReference type="PANTHER" id="PTHR47755">
    <property type="entry name" value="CELL DIVISION PROTEIN FTSX"/>
    <property type="match status" value="1"/>
</dbReference>
<name>A0A2V3PRP8_9BACT</name>
<sequence length="292" mass="32349">MSKNRQLKTTSLFGTGVTTTVSITLVLFLLGLTFFVGVMGREISSFIKENLSITIELSDDTTDAAAAKLQKQLNAKPYIKSVTFISKDEIKKELIEELGGDPEEILGYTPASNYFDITLKSEYANIDSIKVVEKSLKGQKIVKSFLYSEDTIEMINSNLSKVGTGLLILAVILMFISFTLIRNTIRLNIYAKRFLINTMQLVGATNGFIRKPFVIKAIVYGVIAAIIANIGITALIYMLAKEFPEIISIIRMQNLVILYVVVLALGIILPLLATTSAVNRYLNMNTNNLYHA</sequence>
<evidence type="ECO:0000256" key="6">
    <source>
        <dbReference type="ARBA" id="ARBA00022692"/>
    </source>
</evidence>
<feature type="transmembrane region" description="Helical" evidence="11">
    <location>
        <begin position="252"/>
        <end position="273"/>
    </location>
</feature>
<dbReference type="Pfam" id="PF18075">
    <property type="entry name" value="FtsX_ECD"/>
    <property type="match status" value="1"/>
</dbReference>
<evidence type="ECO:0000256" key="7">
    <source>
        <dbReference type="ARBA" id="ARBA00022989"/>
    </source>
</evidence>
<evidence type="ECO:0000259" key="13">
    <source>
        <dbReference type="Pfam" id="PF18075"/>
    </source>
</evidence>
<protein>
    <recommendedName>
        <fullName evidence="3 10">Cell division protein FtsX</fullName>
    </recommendedName>
</protein>
<keyword evidence="7 11" id="KW-1133">Transmembrane helix</keyword>
<dbReference type="OrthoDB" id="9813411at2"/>
<evidence type="ECO:0000256" key="8">
    <source>
        <dbReference type="ARBA" id="ARBA00023136"/>
    </source>
</evidence>
<evidence type="ECO:0000256" key="9">
    <source>
        <dbReference type="ARBA" id="ARBA00023306"/>
    </source>
</evidence>
<dbReference type="RefSeq" id="WP_110309600.1">
    <property type="nucleotide sequence ID" value="NZ_QICL01000003.1"/>
</dbReference>
<evidence type="ECO:0000256" key="11">
    <source>
        <dbReference type="SAM" id="Phobius"/>
    </source>
</evidence>
<evidence type="ECO:0000256" key="4">
    <source>
        <dbReference type="ARBA" id="ARBA00022475"/>
    </source>
</evidence>
<dbReference type="PIRSF" id="PIRSF003097">
    <property type="entry name" value="FtsX"/>
    <property type="match status" value="1"/>
</dbReference>
<feature type="domain" description="FtsX extracellular" evidence="13">
    <location>
        <begin position="52"/>
        <end position="143"/>
    </location>
</feature>
<dbReference type="Gene3D" id="3.30.70.3040">
    <property type="match status" value="1"/>
</dbReference>
<comment type="caution">
    <text evidence="14">The sequence shown here is derived from an EMBL/GenBank/DDBJ whole genome shotgun (WGS) entry which is preliminary data.</text>
</comment>
<dbReference type="InterPro" id="IPR004513">
    <property type="entry name" value="FtsX"/>
</dbReference>
<evidence type="ECO:0000256" key="3">
    <source>
        <dbReference type="ARBA" id="ARBA00021907"/>
    </source>
</evidence>
<keyword evidence="9 10" id="KW-0131">Cell cycle</keyword>
<keyword evidence="4 10" id="KW-1003">Cell membrane</keyword>
<gene>
    <name evidence="14" type="ORF">CLV62_103119</name>
</gene>
<evidence type="ECO:0000313" key="14">
    <source>
        <dbReference type="EMBL" id="PXV67446.1"/>
    </source>
</evidence>
<evidence type="ECO:0000256" key="2">
    <source>
        <dbReference type="ARBA" id="ARBA00007379"/>
    </source>
</evidence>
<evidence type="ECO:0000256" key="10">
    <source>
        <dbReference type="PIRNR" id="PIRNR003097"/>
    </source>
</evidence>
<organism evidence="14 15">
    <name type="scientific">Dysgonomonas alginatilytica</name>
    <dbReference type="NCBI Taxonomy" id="1605892"/>
    <lineage>
        <taxon>Bacteria</taxon>
        <taxon>Pseudomonadati</taxon>
        <taxon>Bacteroidota</taxon>
        <taxon>Bacteroidia</taxon>
        <taxon>Bacteroidales</taxon>
        <taxon>Dysgonomonadaceae</taxon>
        <taxon>Dysgonomonas</taxon>
    </lineage>
</organism>
<evidence type="ECO:0000256" key="5">
    <source>
        <dbReference type="ARBA" id="ARBA00022618"/>
    </source>
</evidence>
<keyword evidence="6 11" id="KW-0812">Transmembrane</keyword>
<dbReference type="PANTHER" id="PTHR47755:SF1">
    <property type="entry name" value="CELL DIVISION PROTEIN FTSX"/>
    <property type="match status" value="1"/>
</dbReference>
<evidence type="ECO:0000259" key="12">
    <source>
        <dbReference type="Pfam" id="PF02687"/>
    </source>
</evidence>
<proteinExistence type="inferred from homology"/>
<evidence type="ECO:0000256" key="1">
    <source>
        <dbReference type="ARBA" id="ARBA00004651"/>
    </source>
</evidence>
<keyword evidence="15" id="KW-1185">Reference proteome</keyword>
<dbReference type="Pfam" id="PF02687">
    <property type="entry name" value="FtsX"/>
    <property type="match status" value="1"/>
</dbReference>
<dbReference type="InterPro" id="IPR003838">
    <property type="entry name" value="ABC3_permease_C"/>
</dbReference>
<accession>A0A2V3PRP8</accession>
<dbReference type="GO" id="GO:0051301">
    <property type="term" value="P:cell division"/>
    <property type="evidence" value="ECO:0007669"/>
    <property type="project" value="UniProtKB-KW"/>
</dbReference>
<dbReference type="InterPro" id="IPR040690">
    <property type="entry name" value="FtsX_ECD"/>
</dbReference>
<dbReference type="AlphaFoldDB" id="A0A2V3PRP8"/>
<keyword evidence="5 10" id="KW-0132">Cell division</keyword>
<dbReference type="EMBL" id="QICL01000003">
    <property type="protein sequence ID" value="PXV67446.1"/>
    <property type="molecule type" value="Genomic_DNA"/>
</dbReference>
<feature type="domain" description="ABC3 transporter permease C-terminal" evidence="12">
    <location>
        <begin position="168"/>
        <end position="285"/>
    </location>
</feature>
<feature type="transmembrane region" description="Helical" evidence="11">
    <location>
        <begin position="217"/>
        <end position="240"/>
    </location>
</feature>